<evidence type="ECO:0000313" key="1">
    <source>
        <dbReference type="EMBL" id="KAK9863943.1"/>
    </source>
</evidence>
<dbReference type="EMBL" id="JALJOV010000411">
    <property type="protein sequence ID" value="KAK9863943.1"/>
    <property type="molecule type" value="Genomic_DNA"/>
</dbReference>
<dbReference type="Proteomes" id="UP001485043">
    <property type="component" value="Unassembled WGS sequence"/>
</dbReference>
<comment type="caution">
    <text evidence="1">The sequence shown here is derived from an EMBL/GenBank/DDBJ whole genome shotgun (WGS) entry which is preliminary data.</text>
</comment>
<reference evidence="1 2" key="1">
    <citation type="journal article" date="2024" name="Nat. Commun.">
        <title>Phylogenomics reveals the evolutionary origins of lichenization in chlorophyte algae.</title>
        <authorList>
            <person name="Puginier C."/>
            <person name="Libourel C."/>
            <person name="Otte J."/>
            <person name="Skaloud P."/>
            <person name="Haon M."/>
            <person name="Grisel S."/>
            <person name="Petersen M."/>
            <person name="Berrin J.G."/>
            <person name="Delaux P.M."/>
            <person name="Dal Grande F."/>
            <person name="Keller J."/>
        </authorList>
    </citation>
    <scope>NUCLEOTIDE SEQUENCE [LARGE SCALE GENOMIC DNA]</scope>
    <source>
        <strain evidence="1 2">SAG 2523</strain>
    </source>
</reference>
<evidence type="ECO:0008006" key="3">
    <source>
        <dbReference type="Google" id="ProtNLM"/>
    </source>
</evidence>
<name>A0AAW1T4U9_9CHLO</name>
<dbReference type="Gene3D" id="3.30.460.10">
    <property type="entry name" value="Beta Polymerase, domain 2"/>
    <property type="match status" value="1"/>
</dbReference>
<evidence type="ECO:0000313" key="2">
    <source>
        <dbReference type="Proteomes" id="UP001485043"/>
    </source>
</evidence>
<protein>
    <recommendedName>
        <fullName evidence="3">Ribosome silencing factor</fullName>
    </recommendedName>
</protein>
<keyword evidence="2" id="KW-1185">Reference proteome</keyword>
<proteinExistence type="predicted"/>
<accession>A0AAW1T4U9</accession>
<dbReference type="InterPro" id="IPR043519">
    <property type="entry name" value="NT_sf"/>
</dbReference>
<dbReference type="Pfam" id="PF02410">
    <property type="entry name" value="RsfS"/>
    <property type="match status" value="1"/>
</dbReference>
<sequence>MPPAIKTSAYIRPAASALSFPAIRHSCTKHDEPLLGIPWVQDYGDVVIHVFEPAQRDYYDLEGFYGAAEEVDIPEPQKPALR</sequence>
<gene>
    <name evidence="1" type="ORF">WJX84_004460</name>
</gene>
<organism evidence="1 2">
    <name type="scientific">Apatococcus fuscideae</name>
    <dbReference type="NCBI Taxonomy" id="2026836"/>
    <lineage>
        <taxon>Eukaryota</taxon>
        <taxon>Viridiplantae</taxon>
        <taxon>Chlorophyta</taxon>
        <taxon>core chlorophytes</taxon>
        <taxon>Trebouxiophyceae</taxon>
        <taxon>Chlorellales</taxon>
        <taxon>Chlorellaceae</taxon>
        <taxon>Apatococcus</taxon>
    </lineage>
</organism>
<dbReference type="SUPFAM" id="SSF81301">
    <property type="entry name" value="Nucleotidyltransferase"/>
    <property type="match status" value="1"/>
</dbReference>
<dbReference type="AlphaFoldDB" id="A0AAW1T4U9"/>